<reference evidence="2 3" key="1">
    <citation type="submission" date="2019-06" db="EMBL/GenBank/DDBJ databases">
        <title>Discovery of a novel chromosome fission-fusion reversal in muntjac.</title>
        <authorList>
            <person name="Mudd A.B."/>
            <person name="Bredeson J.V."/>
            <person name="Baum R."/>
            <person name="Hockemeyer D."/>
            <person name="Rokhsar D.S."/>
        </authorList>
    </citation>
    <scope>NUCLEOTIDE SEQUENCE [LARGE SCALE GENOMIC DNA]</scope>
    <source>
        <strain evidence="2">UCam_UCB_Mr</strain>
        <tissue evidence="2">Fibroblast cell line</tissue>
    </source>
</reference>
<dbReference type="InterPro" id="IPR039991">
    <property type="entry name" value="SHOC1"/>
</dbReference>
<feature type="compositionally biased region" description="Low complexity" evidence="1">
    <location>
        <begin position="556"/>
        <end position="567"/>
    </location>
</feature>
<dbReference type="EMBL" id="VCEB01000009">
    <property type="protein sequence ID" value="KAB0373310.1"/>
    <property type="molecule type" value="Genomic_DNA"/>
</dbReference>
<name>A0A5N3XHC0_MUNRE</name>
<organism evidence="2 3">
    <name type="scientific">Muntiacus reevesi</name>
    <name type="common">Reeves' muntjac</name>
    <name type="synonym">Cervus reevesi</name>
    <dbReference type="NCBI Taxonomy" id="9886"/>
    <lineage>
        <taxon>Eukaryota</taxon>
        <taxon>Metazoa</taxon>
        <taxon>Chordata</taxon>
        <taxon>Craniata</taxon>
        <taxon>Vertebrata</taxon>
        <taxon>Euteleostomi</taxon>
        <taxon>Mammalia</taxon>
        <taxon>Eutheria</taxon>
        <taxon>Laurasiatheria</taxon>
        <taxon>Artiodactyla</taxon>
        <taxon>Ruminantia</taxon>
        <taxon>Pecora</taxon>
        <taxon>Cervidae</taxon>
        <taxon>Muntiacinae</taxon>
        <taxon>Muntiacus</taxon>
    </lineage>
</organism>
<gene>
    <name evidence="2" type="ORF">FD755_014969</name>
</gene>
<dbReference type="Pfam" id="PF17825">
    <property type="entry name" value="DUF5587"/>
    <property type="match status" value="1"/>
</dbReference>
<evidence type="ECO:0000313" key="3">
    <source>
        <dbReference type="Proteomes" id="UP000326062"/>
    </source>
</evidence>
<feature type="region of interest" description="Disordered" evidence="1">
    <location>
        <begin position="490"/>
        <end position="535"/>
    </location>
</feature>
<comment type="caution">
    <text evidence="2">The sequence shown here is derived from an EMBL/GenBank/DDBJ whole genome shotgun (WGS) entry which is preliminary data.</text>
</comment>
<dbReference type="Proteomes" id="UP000326062">
    <property type="component" value="Chromosome 11"/>
</dbReference>
<dbReference type="AlphaFoldDB" id="A0A5N3XHC0"/>
<feature type="compositionally biased region" description="Basic and acidic residues" evidence="1">
    <location>
        <begin position="510"/>
        <end position="535"/>
    </location>
</feature>
<protein>
    <recommendedName>
        <fullName evidence="4">Shortage in chiasmata 1</fullName>
    </recommendedName>
</protein>
<dbReference type="PANTHER" id="PTHR35668:SF1">
    <property type="entry name" value="PROTEIN SHORTAGE IN CHIASMATA 1 ORTHOLOG"/>
    <property type="match status" value="1"/>
</dbReference>
<dbReference type="GO" id="GO:0003697">
    <property type="term" value="F:single-stranded DNA binding"/>
    <property type="evidence" value="ECO:0007669"/>
    <property type="project" value="TreeGrafter"/>
</dbReference>
<evidence type="ECO:0000313" key="2">
    <source>
        <dbReference type="EMBL" id="KAB0373310.1"/>
    </source>
</evidence>
<evidence type="ECO:0008006" key="4">
    <source>
        <dbReference type="Google" id="ProtNLM"/>
    </source>
</evidence>
<evidence type="ECO:0000256" key="1">
    <source>
        <dbReference type="SAM" id="MobiDB-lite"/>
    </source>
</evidence>
<proteinExistence type="predicted"/>
<feature type="region of interest" description="Disordered" evidence="1">
    <location>
        <begin position="547"/>
        <end position="572"/>
    </location>
</feature>
<sequence length="1148" mass="131359">MANLAKCTGFCKVHENSSVVRKKLYKDALLLRIPSCLYQDDNYPASVTDNKFRRPWTRVSAVSILGKTDISVLDQWKASLTVEDFLEKKTVTGMVTQLNCEFDEIVPSSNPNSQTEAEEASLYTHMEYKEFFTLVSCLEKCPSLQAQKQDLSIDEEIIFVSYLMAYKSHLPTLHTLLSRLKLFLVKDPLPDFKAQISTEAKFFRECFSFQGDVKCFVKEDFYMDKEDFCQEKLEDTVGLNEAVSSTLLECELLVPISHKPEVDIPSLSELKESLNLMPEIINYADENENLSKTDLTIKHGVDLEDIKCSSTEILTIQNQYEPEYRQPEELEMPLTHLDLTNHHSSVNSLCAELQTFPSSPVCKINLLTAEESANKYHMLWQLESCRSSLNSFLIRVPRTEEPNNQYSPTDLKKIFSVEEEKLLVNPINAEWWKETRLNLTETLEPLSTYLCHNNLSSDDTKVEAFLPTSVPQLESWLEHEDCSSPLTFINEQSTNDHLSPPRKTPSPTKEVSDLHLSDECISAERPRKEEKPKNDLELGYGIIQNKENKDHLELDSPVPSTESSSSSKIEKASFKHGKKWENNLDLLSDFIMLRNKYPTCTSKTEVTDNDGKDELQNEELSLTLQEESPIVCNNKTLEKTNQERRADNVIEIPASDSQCQAYCLLEAAASPILEKLVCLCTLPAANWKFATVIFDQTRFLLKEQEKIISDAIHEGKNDEREMTFKYAALLHLLVTIRDVLLTCNLDTALGYLSNAKDIYKSVFGSCLYDIWRQLEIVQFIRGKKPETNYKIRELQCQILNWMQSEQQIKVLIIIRMDSDGEKRLLIKILNKIEGLTLTVLHSNKRKDFLESEGVLNSTSFCVVVPNQYIGADFPWSNFSFVVEYNFVENSCWTEHCEKLNIPYMAFKVILPDTILKRSTLLDSFGGFLLEIQIPYTFFASEGLLNTPEILQLLESNYNITLVERCCSESLKLFGGTEHYVVMTIDEHTAVILQDLEELNCEKASDNIIMRLMALSFQYSYCWIILYAKKPLNSDFLIHLSADGHLGCFHVLAIINSAAMNIGVHVSLSDLVSLVCMPRKIPYVSDLRSCDPLYTQLNFTKERGEENHCPVKESPFILPIQGHDSKRQTKLLPSKQIKKAMLCYKKTFF</sequence>
<keyword evidence="3" id="KW-1185">Reference proteome</keyword>
<dbReference type="PANTHER" id="PTHR35668">
    <property type="entry name" value="PROTEIN SHORTAGE IN CHIASMATA 1 ORTHOLOG"/>
    <property type="match status" value="1"/>
</dbReference>
<dbReference type="GO" id="GO:0000712">
    <property type="term" value="P:resolution of meiotic recombination intermediates"/>
    <property type="evidence" value="ECO:0007669"/>
    <property type="project" value="InterPro"/>
</dbReference>
<accession>A0A5N3XHC0</accession>
<dbReference type="GO" id="GO:0016887">
    <property type="term" value="F:ATP hydrolysis activity"/>
    <property type="evidence" value="ECO:0007669"/>
    <property type="project" value="InterPro"/>
</dbReference>
<dbReference type="GO" id="GO:0000794">
    <property type="term" value="C:condensed nuclear chromosome"/>
    <property type="evidence" value="ECO:0007669"/>
    <property type="project" value="InterPro"/>
</dbReference>